<organism evidence="2 3">
    <name type="scientific">Alkalicoccobacillus murimartini</name>
    <dbReference type="NCBI Taxonomy" id="171685"/>
    <lineage>
        <taxon>Bacteria</taxon>
        <taxon>Bacillati</taxon>
        <taxon>Bacillota</taxon>
        <taxon>Bacilli</taxon>
        <taxon>Bacillales</taxon>
        <taxon>Bacillaceae</taxon>
        <taxon>Alkalicoccobacillus</taxon>
    </lineage>
</organism>
<reference evidence="2 3" key="1">
    <citation type="submission" date="2023-07" db="EMBL/GenBank/DDBJ databases">
        <title>Genomic Encyclopedia of Type Strains, Phase IV (KMG-IV): sequencing the most valuable type-strain genomes for metagenomic binning, comparative biology and taxonomic classification.</title>
        <authorList>
            <person name="Goeker M."/>
        </authorList>
    </citation>
    <scope>NUCLEOTIDE SEQUENCE [LARGE SCALE GENOMIC DNA]</scope>
    <source>
        <strain evidence="2 3">DSM 19154</strain>
    </source>
</reference>
<evidence type="ECO:0000313" key="2">
    <source>
        <dbReference type="EMBL" id="MDQ0205815.1"/>
    </source>
</evidence>
<feature type="transmembrane region" description="Helical" evidence="1">
    <location>
        <begin position="38"/>
        <end position="57"/>
    </location>
</feature>
<protein>
    <submittedName>
        <fullName evidence="2">Uncharacterized protein</fullName>
    </submittedName>
</protein>
<proteinExistence type="predicted"/>
<sequence>MHRNYNARWLLAVVIAFIGGLAVYFIVPLFGIEQSIEIFTAGFLSIFILRIILLRAFRI</sequence>
<gene>
    <name evidence="2" type="ORF">J2S05_000589</name>
</gene>
<keyword evidence="3" id="KW-1185">Reference proteome</keyword>
<evidence type="ECO:0000256" key="1">
    <source>
        <dbReference type="SAM" id="Phobius"/>
    </source>
</evidence>
<comment type="caution">
    <text evidence="2">The sequence shown here is derived from an EMBL/GenBank/DDBJ whole genome shotgun (WGS) entry which is preliminary data.</text>
</comment>
<dbReference type="EMBL" id="JAUSUA010000001">
    <property type="protein sequence ID" value="MDQ0205815.1"/>
    <property type="molecule type" value="Genomic_DNA"/>
</dbReference>
<keyword evidence="1" id="KW-0812">Transmembrane</keyword>
<accession>A0ABT9YE92</accession>
<feature type="transmembrane region" description="Helical" evidence="1">
    <location>
        <begin position="9"/>
        <end position="32"/>
    </location>
</feature>
<dbReference type="Proteomes" id="UP001225034">
    <property type="component" value="Unassembled WGS sequence"/>
</dbReference>
<keyword evidence="1" id="KW-1133">Transmembrane helix</keyword>
<evidence type="ECO:0000313" key="3">
    <source>
        <dbReference type="Proteomes" id="UP001225034"/>
    </source>
</evidence>
<name>A0ABT9YE92_9BACI</name>
<keyword evidence="1" id="KW-0472">Membrane</keyword>